<feature type="signal peptide" evidence="2">
    <location>
        <begin position="1"/>
        <end position="25"/>
    </location>
</feature>
<reference evidence="5" key="1">
    <citation type="submission" date="2017-05" db="EMBL/GenBank/DDBJ databases">
        <authorList>
            <consortium name="The Broad Institute Genomics Platform"/>
            <consortium name="The Broad Institute Genomic Center for Infectious Diseases"/>
            <person name="Earl A."/>
            <person name="Manson A."/>
            <person name="Schwartman J."/>
            <person name="Gilmore M."/>
            <person name="Abouelleil A."/>
            <person name="Cao P."/>
            <person name="Chapman S."/>
            <person name="Cusick C."/>
            <person name="Shea T."/>
            <person name="Young S."/>
            <person name="Neafsey D."/>
            <person name="Nusbaum C."/>
            <person name="Birren B."/>
        </authorList>
    </citation>
    <scope>NUCLEOTIDE SEQUENCE</scope>
    <source>
        <strain evidence="5">7F3_DIV0205</strain>
    </source>
</reference>
<dbReference type="InterPro" id="IPR021759">
    <property type="entry name" value="WxLIP_HBD"/>
</dbReference>
<evidence type="ECO:0008006" key="7">
    <source>
        <dbReference type="Google" id="ProtNLM"/>
    </source>
</evidence>
<keyword evidence="1" id="KW-0812">Transmembrane</keyword>
<organism evidence="5 6">
    <name type="scientific">Candidatus Enterococcus palustris</name>
    <dbReference type="NCBI Taxonomy" id="1834189"/>
    <lineage>
        <taxon>Bacteria</taxon>
        <taxon>Bacillati</taxon>
        <taxon>Bacillota</taxon>
        <taxon>Bacilli</taxon>
        <taxon>Lactobacillales</taxon>
        <taxon>Enterococcaceae</taxon>
        <taxon>Enterococcus</taxon>
    </lineage>
</organism>
<dbReference type="Pfam" id="PF06030">
    <property type="entry name" value="WxLIP_PGBD"/>
    <property type="match status" value="1"/>
</dbReference>
<dbReference type="Pfam" id="PF11797">
    <property type="entry name" value="WxLIP_HBD"/>
    <property type="match status" value="1"/>
</dbReference>
<dbReference type="InterPro" id="IPR010317">
    <property type="entry name" value="WxLIP_PGBD"/>
</dbReference>
<protein>
    <recommendedName>
        <fullName evidence="7">DUF3324 domain-containing protein</fullName>
    </recommendedName>
</protein>
<evidence type="ECO:0000259" key="4">
    <source>
        <dbReference type="Pfam" id="PF11797"/>
    </source>
</evidence>
<feature type="transmembrane region" description="Helical" evidence="1">
    <location>
        <begin position="319"/>
        <end position="338"/>
    </location>
</feature>
<evidence type="ECO:0000259" key="3">
    <source>
        <dbReference type="Pfam" id="PF06030"/>
    </source>
</evidence>
<feature type="chain" id="PRO_5042985137" description="DUF3324 domain-containing protein" evidence="2">
    <location>
        <begin position="26"/>
        <end position="361"/>
    </location>
</feature>
<evidence type="ECO:0000313" key="6">
    <source>
        <dbReference type="Proteomes" id="UP000194948"/>
    </source>
</evidence>
<keyword evidence="2" id="KW-0732">Signal</keyword>
<evidence type="ECO:0000313" key="5">
    <source>
        <dbReference type="EMBL" id="WYK01076.1"/>
    </source>
</evidence>
<feature type="domain" description="WxL Interacting Protein host binding" evidence="4">
    <location>
        <begin position="170"/>
        <end position="305"/>
    </location>
</feature>
<keyword evidence="1" id="KW-1133">Transmembrane helix</keyword>
<reference evidence="5" key="2">
    <citation type="submission" date="2024-03" db="EMBL/GenBank/DDBJ databases">
        <title>The Genome Sequence of Enterococcus sp. DIV0205d.</title>
        <authorList>
            <consortium name="The Broad Institute Genomics Platform"/>
            <consortium name="The Broad Institute Microbial Omics Core"/>
            <consortium name="The Broad Institute Genomic Center for Infectious Diseases"/>
            <person name="Earl A."/>
            <person name="Manson A."/>
            <person name="Gilmore M."/>
            <person name="Schwartman J."/>
            <person name="Shea T."/>
            <person name="Abouelleil A."/>
            <person name="Cao P."/>
            <person name="Chapman S."/>
            <person name="Cusick C."/>
            <person name="Young S."/>
            <person name="Neafsey D."/>
            <person name="Nusbaum C."/>
            <person name="Birren B."/>
        </authorList>
    </citation>
    <scope>NUCLEOTIDE SEQUENCE</scope>
    <source>
        <strain evidence="5">7F3_DIV0205</strain>
    </source>
</reference>
<gene>
    <name evidence="5" type="ORF">A5821_002202</name>
</gene>
<dbReference type="RefSeq" id="WP_086314619.1">
    <property type="nucleotide sequence ID" value="NZ_CP147244.1"/>
</dbReference>
<keyword evidence="1" id="KW-0472">Membrane</keyword>
<accession>A0AAQ3Y7Y5</accession>
<keyword evidence="6" id="KW-1185">Reference proteome</keyword>
<feature type="domain" description="WxL Interacting Protein peptidoglycan binding" evidence="3">
    <location>
        <begin position="40"/>
        <end position="159"/>
    </location>
</feature>
<dbReference type="AlphaFoldDB" id="A0AAQ3Y7Y5"/>
<evidence type="ECO:0000256" key="1">
    <source>
        <dbReference type="SAM" id="Phobius"/>
    </source>
</evidence>
<evidence type="ECO:0000256" key="2">
    <source>
        <dbReference type="SAM" id="SignalP"/>
    </source>
</evidence>
<name>A0AAQ3Y7Y5_9ENTE</name>
<proteinExistence type="predicted"/>
<dbReference type="EMBL" id="CP147244">
    <property type="protein sequence ID" value="WYK01076.1"/>
    <property type="molecule type" value="Genomic_DNA"/>
</dbReference>
<dbReference type="Proteomes" id="UP000194948">
    <property type="component" value="Chromosome"/>
</dbReference>
<sequence>MNKKWLIYILSSFFLATLFFVTAFADETKEEANKGTGAAFSVLPIYPDNQVNGKNGYFELNVAPKQNQVLQIELQNYSEKTITIDIEANRATTSDAGITSYKKSNKEKDDTLKVDFESLVHLEEQEVTLKAKEKKTINITLQMPDESFVGQVLGGIHFSQKPDEKEKNEKKNAVYNTFSYSIAVLLTENKQQVENQLKLIDVYADQRNYRNFIEASIQNAAPTMIKNLSIKSEIFEKKSSKAAYQANKSSLRMAPNSTFNFGLDLQNTELIPGDYTLKMTADADGKEYKFSKDFTISRKQANELNDQAVYIEKKDNKQLYMIIAGILLVVIVIVIILIKRKRANKKKQQSKKGKKRKKKIM</sequence>